<dbReference type="Proteomes" id="UP000199537">
    <property type="component" value="Unassembled WGS sequence"/>
</dbReference>
<dbReference type="EMBL" id="FPCJ01000001">
    <property type="protein sequence ID" value="SFV27125.1"/>
    <property type="molecule type" value="Genomic_DNA"/>
</dbReference>
<evidence type="ECO:0000259" key="2">
    <source>
        <dbReference type="Pfam" id="PF13439"/>
    </source>
</evidence>
<evidence type="ECO:0000313" key="4">
    <source>
        <dbReference type="Proteomes" id="UP000199537"/>
    </source>
</evidence>
<reference evidence="4" key="1">
    <citation type="submission" date="2016-10" db="EMBL/GenBank/DDBJ databases">
        <authorList>
            <person name="Varghese N."/>
            <person name="Submissions S."/>
        </authorList>
    </citation>
    <scope>NUCLEOTIDE SEQUENCE [LARGE SCALE GENOMIC DNA]</scope>
    <source>
        <strain evidence="4">DSM 14807</strain>
    </source>
</reference>
<evidence type="ECO:0000313" key="3">
    <source>
        <dbReference type="EMBL" id="SFV27125.1"/>
    </source>
</evidence>
<name>A0A1I7MXP2_9BACT</name>
<proteinExistence type="predicted"/>
<protein>
    <submittedName>
        <fullName evidence="3">Glycosyltransferase involved in cell wall bisynthesis</fullName>
    </submittedName>
</protein>
<evidence type="ECO:0000259" key="1">
    <source>
        <dbReference type="Pfam" id="PF00534"/>
    </source>
</evidence>
<dbReference type="AlphaFoldDB" id="A0A1I7MXP2"/>
<gene>
    <name evidence="3" type="ORF">SAMN05660895_0041</name>
</gene>
<dbReference type="SUPFAM" id="SSF53756">
    <property type="entry name" value="UDP-Glycosyltransferase/glycogen phosphorylase"/>
    <property type="match status" value="1"/>
</dbReference>
<feature type="domain" description="Glycosyl transferase family 1" evidence="1">
    <location>
        <begin position="172"/>
        <end position="306"/>
    </location>
</feature>
<dbReference type="PANTHER" id="PTHR12526:SF595">
    <property type="entry name" value="BLL5217 PROTEIN"/>
    <property type="match status" value="1"/>
</dbReference>
<dbReference type="PANTHER" id="PTHR12526">
    <property type="entry name" value="GLYCOSYLTRANSFERASE"/>
    <property type="match status" value="1"/>
</dbReference>
<organism evidence="3 4">
    <name type="scientific">Thermoflavifilum thermophilum</name>
    <dbReference type="NCBI Taxonomy" id="1393122"/>
    <lineage>
        <taxon>Bacteria</taxon>
        <taxon>Pseudomonadati</taxon>
        <taxon>Bacteroidota</taxon>
        <taxon>Chitinophagia</taxon>
        <taxon>Chitinophagales</taxon>
        <taxon>Chitinophagaceae</taxon>
        <taxon>Thermoflavifilum</taxon>
    </lineage>
</organism>
<keyword evidence="4" id="KW-1185">Reference proteome</keyword>
<dbReference type="Pfam" id="PF13439">
    <property type="entry name" value="Glyco_transf_4"/>
    <property type="match status" value="1"/>
</dbReference>
<dbReference type="OrthoDB" id="9801573at2"/>
<dbReference type="GO" id="GO:0016757">
    <property type="term" value="F:glycosyltransferase activity"/>
    <property type="evidence" value="ECO:0007669"/>
    <property type="project" value="InterPro"/>
</dbReference>
<dbReference type="Pfam" id="PF00534">
    <property type="entry name" value="Glycos_transf_1"/>
    <property type="match status" value="1"/>
</dbReference>
<dbReference type="STRING" id="1393122.SAMN05660895_0041"/>
<accession>A0A1I7MXP2</accession>
<dbReference type="InterPro" id="IPR028098">
    <property type="entry name" value="Glyco_trans_4-like_N"/>
</dbReference>
<dbReference type="Gene3D" id="3.40.50.2000">
    <property type="entry name" value="Glycogen Phosphorylase B"/>
    <property type="match status" value="2"/>
</dbReference>
<dbReference type="RefSeq" id="WP_092456056.1">
    <property type="nucleotide sequence ID" value="NZ_FPCJ01000001.1"/>
</dbReference>
<dbReference type="CDD" id="cd03802">
    <property type="entry name" value="GT4_AviGT4-like"/>
    <property type="match status" value="1"/>
</dbReference>
<dbReference type="InterPro" id="IPR001296">
    <property type="entry name" value="Glyco_trans_1"/>
</dbReference>
<keyword evidence="3" id="KW-0808">Transferase</keyword>
<feature type="domain" description="Glycosyltransferase subfamily 4-like N-terminal" evidence="2">
    <location>
        <begin position="20"/>
        <end position="138"/>
    </location>
</feature>
<sequence>MKLHVAQVAPLYESVPPKLYGGTERIVAYLTDALIAKGHQVTLFASGDSHTKAELVSHLEEAIRLNPAVKDPLAHHIIQMAEVAARAHEFDIIHFHTDYLHFPLSDLLHKPHVTTLHGRLDLPDLPYVYRRFAHQPVISISYSQRKPLPFARWVGNVYHGLPRDLYRQGKGDGGYVAFIGRISPEKRADLAIEIAAQAGYPIYIAAKIDKADEEYFEKSIRHLFDLPHVHYIGEIGDADKNEFLGKAKALLFPIDWPEPFGLVMIEAMACGTPVIAFNRGSVPEVIDHGVSGFIVQHVEEAVEALRNIDLLDRTQIRRVFESRFTSDIMAENYLQVYHQLCGHKPAERRIFPASAQPEKNLQLQSA</sequence>